<keyword evidence="4" id="KW-1185">Reference proteome</keyword>
<dbReference type="GO" id="GO:0005829">
    <property type="term" value="C:cytosol"/>
    <property type="evidence" value="ECO:0007669"/>
    <property type="project" value="TreeGrafter"/>
</dbReference>
<dbReference type="HOGENOM" id="CLU_077738_2_0_9"/>
<proteinExistence type="inferred from homology"/>
<reference evidence="4" key="1">
    <citation type="submission" date="2010-10" db="EMBL/GenBank/DDBJ databases">
        <title>The complete genome of Halanaerobium praevalens DSM 2228.</title>
        <authorList>
            <consortium name="US DOE Joint Genome Institute (JGI-PGF)"/>
            <person name="Lucas S."/>
            <person name="Copeland A."/>
            <person name="Lapidus A."/>
            <person name="Glavina del Rio T."/>
            <person name="Dalin E."/>
            <person name="Tice H."/>
            <person name="Bruce D."/>
            <person name="Goodwin L."/>
            <person name="Pitluck S."/>
            <person name="Kyrpides N."/>
            <person name="Mavromatis K."/>
            <person name="Ivanova N."/>
            <person name="Ovchinnikova G."/>
            <person name="Chertkov O."/>
            <person name="Detter J.C."/>
            <person name="Han C."/>
            <person name="Larimer F."/>
            <person name="Land M."/>
            <person name="Hauser L."/>
            <person name="Markowitz V."/>
            <person name="Cheng J.-F."/>
            <person name="Hugenholtz P."/>
            <person name="Woyke T."/>
            <person name="Wu D."/>
            <person name="Tindall B."/>
            <person name="Pomrenke H.G."/>
            <person name="Brambilla E."/>
            <person name="Klenk H.-P."/>
            <person name="Eisen J.A."/>
        </authorList>
    </citation>
    <scope>NUCLEOTIDE SEQUENCE [LARGE SCALE GENOMIC DNA]</scope>
    <source>
        <strain evidence="4">ATCC 33744 / DSM 2228 / GSL</strain>
    </source>
</reference>
<dbReference type="InterPro" id="IPR029016">
    <property type="entry name" value="GAF-like_dom_sf"/>
</dbReference>
<evidence type="ECO:0000313" key="4">
    <source>
        <dbReference type="Proteomes" id="UP000006866"/>
    </source>
</evidence>
<dbReference type="PANTHER" id="PTHR21021:SF15">
    <property type="entry name" value="FREE METHIONINE-R-SULFOXIDE REDUCTASE"/>
    <property type="match status" value="1"/>
</dbReference>
<evidence type="ECO:0000256" key="1">
    <source>
        <dbReference type="ARBA" id="ARBA00038454"/>
    </source>
</evidence>
<dbReference type="InterPro" id="IPR000614">
    <property type="entry name" value="FRMsr_CS"/>
</dbReference>
<name>E3DMQ6_HALPG</name>
<dbReference type="Pfam" id="PF13185">
    <property type="entry name" value="GAF_2"/>
    <property type="match status" value="1"/>
</dbReference>
<dbReference type="EMBL" id="CP002175">
    <property type="protein sequence ID" value="ADO76380.1"/>
    <property type="molecule type" value="Genomic_DNA"/>
</dbReference>
<dbReference type="PROSITE" id="PS01320">
    <property type="entry name" value="UPF0067"/>
    <property type="match status" value="1"/>
</dbReference>
<dbReference type="SMART" id="SM00065">
    <property type="entry name" value="GAF"/>
    <property type="match status" value="1"/>
</dbReference>
<dbReference type="GO" id="GO:0033745">
    <property type="term" value="F:L-methionine-(R)-S-oxide reductase activity"/>
    <property type="evidence" value="ECO:0007669"/>
    <property type="project" value="TreeGrafter"/>
</dbReference>
<dbReference type="FunFam" id="3.30.450.40:FF:000008">
    <property type="entry name" value="GAF domain-containing proteins"/>
    <property type="match status" value="1"/>
</dbReference>
<dbReference type="STRING" id="572479.Hprae_0223"/>
<evidence type="ECO:0000313" key="3">
    <source>
        <dbReference type="EMBL" id="ADO76380.1"/>
    </source>
</evidence>
<accession>E3DMQ6</accession>
<dbReference type="SUPFAM" id="SSF55781">
    <property type="entry name" value="GAF domain-like"/>
    <property type="match status" value="1"/>
</dbReference>
<sequence>MLNKEKNLADINRSLAALLGPETDWLANLANSSALLFNFMEDLNWAGFYLKKEEQLVLGPFQGQTACVRIDKNKGVCGTSYAQRKIMLVEDVNQFPGHIACDPNSRSEIVLPLIVKGQVIGVLDIDSPQPARFDDLDQKYLKEFVEILIEQTDFSALIENFS</sequence>
<feature type="domain" description="GAF" evidence="2">
    <location>
        <begin position="7"/>
        <end position="159"/>
    </location>
</feature>
<dbReference type="Gene3D" id="3.30.450.40">
    <property type="match status" value="1"/>
</dbReference>
<dbReference type="OrthoDB" id="9796252at2"/>
<dbReference type="InterPro" id="IPR051330">
    <property type="entry name" value="Phosphatase_reg/MetRdx"/>
</dbReference>
<dbReference type="PATRIC" id="fig|572479.3.peg.225"/>
<dbReference type="PANTHER" id="PTHR21021">
    <property type="entry name" value="GAF/PUTATIVE CYTOSKELETAL PROTEIN"/>
    <property type="match status" value="1"/>
</dbReference>
<dbReference type="Proteomes" id="UP000006866">
    <property type="component" value="Chromosome"/>
</dbReference>
<comment type="similarity">
    <text evidence="1">Belongs to the free Met sulfoxide reductase family.</text>
</comment>
<reference evidence="3 4" key="2">
    <citation type="journal article" date="2011" name="Stand. Genomic Sci.">
        <title>Complete genome sequence of the extremely halophilic Halanaerobium praevalens type strain (GSL).</title>
        <authorList>
            <person name="Ivanova N."/>
            <person name="Sikorski J."/>
            <person name="Chertkov O."/>
            <person name="Nolan M."/>
            <person name="Lucas S."/>
            <person name="Hammon N."/>
            <person name="Deshpande S."/>
            <person name="Cheng J.F."/>
            <person name="Tapia R."/>
            <person name="Han C."/>
            <person name="Goodwin L."/>
            <person name="Pitluck S."/>
            <person name="Huntemann M."/>
            <person name="Liolios K."/>
            <person name="Pagani I."/>
            <person name="Mavromatis K."/>
            <person name="Ovchinikova G."/>
            <person name="Pati A."/>
            <person name="Chen A."/>
            <person name="Palaniappan K."/>
            <person name="Land M."/>
            <person name="Hauser L."/>
            <person name="Brambilla E.M."/>
            <person name="Kannan K.P."/>
            <person name="Rohde M."/>
            <person name="Tindall B.J."/>
            <person name="Goker M."/>
            <person name="Detter J.C."/>
            <person name="Woyke T."/>
            <person name="Bristow J."/>
            <person name="Eisen J.A."/>
            <person name="Markowitz V."/>
            <person name="Hugenholtz P."/>
            <person name="Kyrpides N.C."/>
            <person name="Klenk H.P."/>
            <person name="Lapidus A."/>
        </authorList>
    </citation>
    <scope>NUCLEOTIDE SEQUENCE [LARGE SCALE GENOMIC DNA]</scope>
    <source>
        <strain evidence="4">ATCC 33744 / DSM 2228 / GSL</strain>
    </source>
</reference>
<dbReference type="RefSeq" id="WP_014552415.1">
    <property type="nucleotide sequence ID" value="NC_017455.1"/>
</dbReference>
<dbReference type="eggNOG" id="COG1956">
    <property type="taxonomic scope" value="Bacteria"/>
</dbReference>
<organism evidence="3 4">
    <name type="scientific">Halanaerobium praevalens (strain ATCC 33744 / DSM 2228 / GSL)</name>
    <dbReference type="NCBI Taxonomy" id="572479"/>
    <lineage>
        <taxon>Bacteria</taxon>
        <taxon>Bacillati</taxon>
        <taxon>Bacillota</taxon>
        <taxon>Clostridia</taxon>
        <taxon>Halanaerobiales</taxon>
        <taxon>Halanaerobiaceae</taxon>
        <taxon>Halanaerobium</taxon>
    </lineage>
</organism>
<dbReference type="InterPro" id="IPR003018">
    <property type="entry name" value="GAF"/>
</dbReference>
<dbReference type="KEGG" id="hpk:Hprae_0223"/>
<gene>
    <name evidence="3" type="ordered locus">Hprae_0223</name>
</gene>
<evidence type="ECO:0000259" key="2">
    <source>
        <dbReference type="SMART" id="SM00065"/>
    </source>
</evidence>
<dbReference type="AlphaFoldDB" id="E3DMQ6"/>
<protein>
    <submittedName>
        <fullName evidence="3">GAF sensor protein</fullName>
    </submittedName>
</protein>